<keyword evidence="5" id="KW-0067">ATP-binding</keyword>
<gene>
    <name evidence="8" type="ORF">DFR62_1939</name>
</gene>
<keyword evidence="4" id="KW-0547">Nucleotide-binding</keyword>
<evidence type="ECO:0000256" key="6">
    <source>
        <dbReference type="ARBA" id="ARBA00039970"/>
    </source>
</evidence>
<comment type="caution">
    <text evidence="8">The sequence shown here is derived from an EMBL/GenBank/DDBJ whole genome shotgun (WGS) entry which is preliminary data.</text>
</comment>
<dbReference type="GO" id="GO:0005829">
    <property type="term" value="C:cytosol"/>
    <property type="evidence" value="ECO:0007669"/>
    <property type="project" value="TreeGrafter"/>
</dbReference>
<evidence type="ECO:0000313" key="8">
    <source>
        <dbReference type="EMBL" id="RLJ87141.1"/>
    </source>
</evidence>
<reference evidence="8 9" key="1">
    <citation type="submission" date="2018-10" db="EMBL/GenBank/DDBJ databases">
        <title>Genomic Encyclopedia of Type Strains, Phase IV (KMG-IV): sequencing the most valuable type-strain genomes for metagenomic binning, comparative biology and taxonomic classification.</title>
        <authorList>
            <person name="Goeker M."/>
        </authorList>
    </citation>
    <scope>NUCLEOTIDE SEQUENCE [LARGE SCALE GENOMIC DNA]</scope>
    <source>
        <strain evidence="8 9">DSM 20549</strain>
    </source>
</reference>
<dbReference type="AlphaFoldDB" id="A0A497YRP6"/>
<keyword evidence="9" id="KW-1185">Reference proteome</keyword>
<dbReference type="OrthoDB" id="9773137at2"/>
<evidence type="ECO:0000313" key="9">
    <source>
        <dbReference type="Proteomes" id="UP000280791"/>
    </source>
</evidence>
<dbReference type="InterPro" id="IPR003714">
    <property type="entry name" value="PhoH"/>
</dbReference>
<sequence>MTENNLLELHVKDPNEAVLLLGTSDSHLSLIEESFDIHIITRGEVIRLEGSEEGRQTGKLLLEQLLKVIRKNINIDQRDIVSAIEMAKNGTIEYFAELYDEEVARSATGRSIRAKTIGQRHYIHAIKKSDMVFGIGPAGTGKTYLAVVLAVQALKNGHVKKIVLTRPAVEAGESLGFLPGDLKEKVDPYLRPLYDALHDVMGQEQTNRLIERGTIEVAPLAYMRGRTLEEAFIILDEAQNTTKAQMKMFLTRLGFNSKMIVTGDKTQIDLPRGAESGLIAAEKNLHGVKGIEFQYLEKGDVVRHPLVSRIIEAYENQPS</sequence>
<dbReference type="RefSeq" id="WP_121300022.1">
    <property type="nucleotide sequence ID" value="NZ_QBEW01000035.1"/>
</dbReference>
<dbReference type="PANTHER" id="PTHR30473:SF1">
    <property type="entry name" value="PHOH-LIKE PROTEIN"/>
    <property type="match status" value="1"/>
</dbReference>
<organism evidence="8 9">
    <name type="scientific">Planococcus citreus</name>
    <dbReference type="NCBI Taxonomy" id="1373"/>
    <lineage>
        <taxon>Bacteria</taxon>
        <taxon>Bacillati</taxon>
        <taxon>Bacillota</taxon>
        <taxon>Bacilli</taxon>
        <taxon>Bacillales</taxon>
        <taxon>Caryophanaceae</taxon>
        <taxon>Planococcus</taxon>
    </lineage>
</organism>
<dbReference type="InterPro" id="IPR027417">
    <property type="entry name" value="P-loop_NTPase"/>
</dbReference>
<dbReference type="SUPFAM" id="SSF52540">
    <property type="entry name" value="P-loop containing nucleoside triphosphate hydrolases"/>
    <property type="match status" value="1"/>
</dbReference>
<dbReference type="Proteomes" id="UP000280791">
    <property type="component" value="Unassembled WGS sequence"/>
</dbReference>
<proteinExistence type="inferred from homology"/>
<dbReference type="InterPro" id="IPR051451">
    <property type="entry name" value="PhoH2-like"/>
</dbReference>
<dbReference type="PANTHER" id="PTHR30473">
    <property type="entry name" value="PROTEIN PHOH"/>
    <property type="match status" value="1"/>
</dbReference>
<dbReference type="EMBL" id="RCCP01000002">
    <property type="protein sequence ID" value="RLJ87141.1"/>
    <property type="molecule type" value="Genomic_DNA"/>
</dbReference>
<evidence type="ECO:0000256" key="4">
    <source>
        <dbReference type="ARBA" id="ARBA00022741"/>
    </source>
</evidence>
<evidence type="ECO:0000256" key="1">
    <source>
        <dbReference type="ARBA" id="ARBA00004496"/>
    </source>
</evidence>
<dbReference type="Pfam" id="PF02562">
    <property type="entry name" value="PhoH"/>
    <property type="match status" value="1"/>
</dbReference>
<evidence type="ECO:0000256" key="2">
    <source>
        <dbReference type="ARBA" id="ARBA00010393"/>
    </source>
</evidence>
<dbReference type="Gene3D" id="3.40.50.300">
    <property type="entry name" value="P-loop containing nucleotide triphosphate hydrolases"/>
    <property type="match status" value="1"/>
</dbReference>
<accession>A0A497YRP6</accession>
<evidence type="ECO:0000256" key="5">
    <source>
        <dbReference type="ARBA" id="ARBA00022840"/>
    </source>
</evidence>
<evidence type="ECO:0000256" key="3">
    <source>
        <dbReference type="ARBA" id="ARBA00022490"/>
    </source>
</evidence>
<evidence type="ECO:0000259" key="7">
    <source>
        <dbReference type="Pfam" id="PF02562"/>
    </source>
</evidence>
<comment type="similarity">
    <text evidence="2">Belongs to the PhoH family.</text>
</comment>
<feature type="domain" description="PhoH-like protein" evidence="7">
    <location>
        <begin position="112"/>
        <end position="315"/>
    </location>
</feature>
<protein>
    <recommendedName>
        <fullName evidence="6">PhoH-like protein</fullName>
    </recommendedName>
</protein>
<name>A0A497YRP6_9BACL</name>
<keyword evidence="3" id="KW-0963">Cytoplasm</keyword>
<dbReference type="FunFam" id="3.40.50.300:FF:000013">
    <property type="entry name" value="PhoH family ATPase"/>
    <property type="match status" value="1"/>
</dbReference>
<comment type="subcellular location">
    <subcellularLocation>
        <location evidence="1">Cytoplasm</location>
    </subcellularLocation>
</comment>
<dbReference type="GO" id="GO:0005524">
    <property type="term" value="F:ATP binding"/>
    <property type="evidence" value="ECO:0007669"/>
    <property type="project" value="UniProtKB-KW"/>
</dbReference>